<dbReference type="STRING" id="485913.Krac_0519"/>
<organism evidence="1 2">
    <name type="scientific">Ktedonobacter racemifer DSM 44963</name>
    <dbReference type="NCBI Taxonomy" id="485913"/>
    <lineage>
        <taxon>Bacteria</taxon>
        <taxon>Bacillati</taxon>
        <taxon>Chloroflexota</taxon>
        <taxon>Ktedonobacteria</taxon>
        <taxon>Ktedonobacterales</taxon>
        <taxon>Ktedonobacteraceae</taxon>
        <taxon>Ktedonobacter</taxon>
    </lineage>
</organism>
<evidence type="ECO:0000313" key="2">
    <source>
        <dbReference type="Proteomes" id="UP000004508"/>
    </source>
</evidence>
<reference evidence="1 2" key="1">
    <citation type="journal article" date="2011" name="Stand. Genomic Sci.">
        <title>Non-contiguous finished genome sequence and contextual data of the filamentous soil bacterium Ktedonobacter racemifer type strain (SOSP1-21).</title>
        <authorList>
            <person name="Chang Y.J."/>
            <person name="Land M."/>
            <person name="Hauser L."/>
            <person name="Chertkov O."/>
            <person name="Del Rio T.G."/>
            <person name="Nolan M."/>
            <person name="Copeland A."/>
            <person name="Tice H."/>
            <person name="Cheng J.F."/>
            <person name="Lucas S."/>
            <person name="Han C."/>
            <person name="Goodwin L."/>
            <person name="Pitluck S."/>
            <person name="Ivanova N."/>
            <person name="Ovchinikova G."/>
            <person name="Pati A."/>
            <person name="Chen A."/>
            <person name="Palaniappan K."/>
            <person name="Mavromatis K."/>
            <person name="Liolios K."/>
            <person name="Brettin T."/>
            <person name="Fiebig A."/>
            <person name="Rohde M."/>
            <person name="Abt B."/>
            <person name="Goker M."/>
            <person name="Detter J.C."/>
            <person name="Woyke T."/>
            <person name="Bristow J."/>
            <person name="Eisen J.A."/>
            <person name="Markowitz V."/>
            <person name="Hugenholtz P."/>
            <person name="Kyrpides N.C."/>
            <person name="Klenk H.P."/>
            <person name="Lapidus A."/>
        </authorList>
    </citation>
    <scope>NUCLEOTIDE SEQUENCE [LARGE SCALE GENOMIC DNA]</scope>
    <source>
        <strain evidence="2">DSM 44963</strain>
    </source>
</reference>
<dbReference type="Proteomes" id="UP000004508">
    <property type="component" value="Unassembled WGS sequence"/>
</dbReference>
<proteinExistence type="predicted"/>
<dbReference type="EMBL" id="ADVG01000005">
    <property type="protein sequence ID" value="EFH79986.1"/>
    <property type="molecule type" value="Genomic_DNA"/>
</dbReference>
<gene>
    <name evidence="1" type="ORF">Krac_0519</name>
</gene>
<keyword evidence="2" id="KW-1185">Reference proteome</keyword>
<evidence type="ECO:0000313" key="1">
    <source>
        <dbReference type="EMBL" id="EFH79986.1"/>
    </source>
</evidence>
<dbReference type="RefSeq" id="WP_007922238.1">
    <property type="nucleotide sequence ID" value="NZ_ADVG01000005.1"/>
</dbReference>
<comment type="caution">
    <text evidence="1">The sequence shown here is derived from an EMBL/GenBank/DDBJ whole genome shotgun (WGS) entry which is preliminary data.</text>
</comment>
<sequence>MLQLSSWVFYARANVVVKSNHSILRLYAQLGMVSQLHPDPVRTTEFAPALSPPSPHTAPASGYASPHVGLSWKTGRFSGQDFALQPDRTLRCPADQALSAHEQRREADGSLRVVYGASIVAALVRYVSSVNGRVAPPRSRARSAYCCIHWSSGMRRSTTIRYAAMHFQGYQDYLLHRPLDKNYLDYIHQHHLDL</sequence>
<dbReference type="InParanoid" id="D6U7X5"/>
<name>D6U7X5_KTERA</name>
<dbReference type="AlphaFoldDB" id="D6U7X5"/>
<protein>
    <submittedName>
        <fullName evidence="1">Uncharacterized protein</fullName>
    </submittedName>
</protein>
<accession>D6U7X5</accession>